<name>A0A645I8I2_9ZZZZ</name>
<sequence>MLARNGDDRHVQRGIDLERAVQRRWLIGGGLCLRLFIEQFLYLFHRRRKRSVVFALYGNEEIVRGNRALQLRRRNADVLRNFLIQIRPHADERFVDAVELLEFLRNQHEGDGIIIGILSDFQFYHVVRSLHSTPAARALRR</sequence>
<accession>A0A645I8I2</accession>
<dbReference type="EMBL" id="VSSQ01109315">
    <property type="protein sequence ID" value="MPN47655.1"/>
    <property type="molecule type" value="Genomic_DNA"/>
</dbReference>
<evidence type="ECO:0000313" key="1">
    <source>
        <dbReference type="EMBL" id="MPN47655.1"/>
    </source>
</evidence>
<reference evidence="1" key="1">
    <citation type="submission" date="2019-08" db="EMBL/GenBank/DDBJ databases">
        <authorList>
            <person name="Kucharzyk K."/>
            <person name="Murdoch R.W."/>
            <person name="Higgins S."/>
            <person name="Loffler F."/>
        </authorList>
    </citation>
    <scope>NUCLEOTIDE SEQUENCE</scope>
</reference>
<protein>
    <submittedName>
        <fullName evidence="1">Uncharacterized protein</fullName>
    </submittedName>
</protein>
<gene>
    <name evidence="1" type="ORF">SDC9_195259</name>
</gene>
<organism evidence="1">
    <name type="scientific">bioreactor metagenome</name>
    <dbReference type="NCBI Taxonomy" id="1076179"/>
    <lineage>
        <taxon>unclassified sequences</taxon>
        <taxon>metagenomes</taxon>
        <taxon>ecological metagenomes</taxon>
    </lineage>
</organism>
<comment type="caution">
    <text evidence="1">The sequence shown here is derived from an EMBL/GenBank/DDBJ whole genome shotgun (WGS) entry which is preliminary data.</text>
</comment>
<proteinExistence type="predicted"/>
<dbReference type="AlphaFoldDB" id="A0A645I8I2"/>